<proteinExistence type="inferred from homology"/>
<reference evidence="3 4" key="1">
    <citation type="journal article" date="2018" name="Gigascience">
        <title>Genomes of trombidid mites reveal novel predicted allergens and laterally-transferred genes associated with secondary metabolism.</title>
        <authorList>
            <person name="Dong X."/>
            <person name="Chaisiri K."/>
            <person name="Xia D."/>
            <person name="Armstrong S.D."/>
            <person name="Fang Y."/>
            <person name="Donnelly M.J."/>
            <person name="Kadowaki T."/>
            <person name="McGarry J.W."/>
            <person name="Darby A.C."/>
            <person name="Makepeace B.L."/>
        </authorList>
    </citation>
    <scope>NUCLEOTIDE SEQUENCE [LARGE SCALE GENOMIC DNA]</scope>
    <source>
        <strain evidence="3">UoL-WK</strain>
    </source>
</reference>
<dbReference type="EMBL" id="NCKU01002242">
    <property type="protein sequence ID" value="RWS10057.1"/>
    <property type="molecule type" value="Genomic_DNA"/>
</dbReference>
<sequence length="137" mass="15911">MKAELMGNKELVERLKRQLAECDRSDGGENEKQSGDRSSNVKCVTIAQKVKDENLSLKQMVPNGLSYFWVTFGDSNIGFAHVIEDERRFPKYFGQEVIGGLLDIEPMKWRSKNKQTFEQQLQRITDVKSLWKKLKRD</sequence>
<dbReference type="AlphaFoldDB" id="A0A443R468"/>
<dbReference type="GO" id="GO:0071014">
    <property type="term" value="C:post-mRNA release spliceosomal complex"/>
    <property type="evidence" value="ECO:0007669"/>
    <property type="project" value="TreeGrafter"/>
</dbReference>
<evidence type="ECO:0000259" key="2">
    <source>
        <dbReference type="Pfam" id="PF04676"/>
    </source>
</evidence>
<dbReference type="Pfam" id="PF04676">
    <property type="entry name" value="CwfJ_C_2"/>
    <property type="match status" value="1"/>
</dbReference>
<dbReference type="GO" id="GO:0000398">
    <property type="term" value="P:mRNA splicing, via spliceosome"/>
    <property type="evidence" value="ECO:0007669"/>
    <property type="project" value="TreeGrafter"/>
</dbReference>
<accession>A0A443R468</accession>
<feature type="domain" description="Cwf19-like protein C-terminal" evidence="2">
    <location>
        <begin position="45"/>
        <end position="133"/>
    </location>
</feature>
<dbReference type="PANTHER" id="PTHR12072:SF5">
    <property type="entry name" value="CWF19-LIKE PROTEIN 2"/>
    <property type="match status" value="1"/>
</dbReference>
<evidence type="ECO:0000313" key="3">
    <source>
        <dbReference type="EMBL" id="RWS10057.1"/>
    </source>
</evidence>
<gene>
    <name evidence="3" type="ORF">B4U79_09543</name>
</gene>
<comment type="caution">
    <text evidence="3">The sequence shown here is derived from an EMBL/GenBank/DDBJ whole genome shotgun (WGS) entry which is preliminary data.</text>
</comment>
<dbReference type="OrthoDB" id="2113965at2759"/>
<dbReference type="Proteomes" id="UP000285301">
    <property type="component" value="Unassembled WGS sequence"/>
</dbReference>
<evidence type="ECO:0000256" key="1">
    <source>
        <dbReference type="ARBA" id="ARBA00006795"/>
    </source>
</evidence>
<comment type="similarity">
    <text evidence="1">Belongs to the CWF19 family.</text>
</comment>
<dbReference type="InterPro" id="IPR006767">
    <property type="entry name" value="Cwf19-like_C_dom-2"/>
</dbReference>
<organism evidence="3 4">
    <name type="scientific">Dinothrombium tinctorium</name>
    <dbReference type="NCBI Taxonomy" id="1965070"/>
    <lineage>
        <taxon>Eukaryota</taxon>
        <taxon>Metazoa</taxon>
        <taxon>Ecdysozoa</taxon>
        <taxon>Arthropoda</taxon>
        <taxon>Chelicerata</taxon>
        <taxon>Arachnida</taxon>
        <taxon>Acari</taxon>
        <taxon>Acariformes</taxon>
        <taxon>Trombidiformes</taxon>
        <taxon>Prostigmata</taxon>
        <taxon>Anystina</taxon>
        <taxon>Parasitengona</taxon>
        <taxon>Trombidioidea</taxon>
        <taxon>Trombidiidae</taxon>
        <taxon>Dinothrombium</taxon>
    </lineage>
</organism>
<name>A0A443R468_9ACAR</name>
<keyword evidence="4" id="KW-1185">Reference proteome</keyword>
<dbReference type="STRING" id="1965070.A0A443R468"/>
<dbReference type="InterPro" id="IPR040194">
    <property type="entry name" value="Cwf19-like"/>
</dbReference>
<dbReference type="PANTHER" id="PTHR12072">
    <property type="entry name" value="CWF19, CELL CYCLE CONTROL PROTEIN"/>
    <property type="match status" value="1"/>
</dbReference>
<protein>
    <submittedName>
        <fullName evidence="3">CWF19-like protein 2 isoform X2</fullName>
    </submittedName>
</protein>
<evidence type="ECO:0000313" key="4">
    <source>
        <dbReference type="Proteomes" id="UP000285301"/>
    </source>
</evidence>